<organism evidence="2 3">
    <name type="scientific">Halteria grandinella</name>
    <dbReference type="NCBI Taxonomy" id="5974"/>
    <lineage>
        <taxon>Eukaryota</taxon>
        <taxon>Sar</taxon>
        <taxon>Alveolata</taxon>
        <taxon>Ciliophora</taxon>
        <taxon>Intramacronucleata</taxon>
        <taxon>Spirotrichea</taxon>
        <taxon>Stichotrichia</taxon>
        <taxon>Sporadotrichida</taxon>
        <taxon>Halteriidae</taxon>
        <taxon>Halteria</taxon>
    </lineage>
</organism>
<feature type="compositionally biased region" description="Polar residues" evidence="1">
    <location>
        <begin position="264"/>
        <end position="282"/>
    </location>
</feature>
<evidence type="ECO:0000313" key="3">
    <source>
        <dbReference type="Proteomes" id="UP000785679"/>
    </source>
</evidence>
<evidence type="ECO:0000256" key="1">
    <source>
        <dbReference type="SAM" id="MobiDB-lite"/>
    </source>
</evidence>
<feature type="region of interest" description="Disordered" evidence="1">
    <location>
        <begin position="187"/>
        <end position="304"/>
    </location>
</feature>
<evidence type="ECO:0000313" key="2">
    <source>
        <dbReference type="EMBL" id="TNV86517.1"/>
    </source>
</evidence>
<feature type="compositionally biased region" description="Polar residues" evidence="1">
    <location>
        <begin position="191"/>
        <end position="202"/>
    </location>
</feature>
<feature type="compositionally biased region" description="Low complexity" evidence="1">
    <location>
        <begin position="283"/>
        <end position="299"/>
    </location>
</feature>
<accession>A0A8J8P3N9</accession>
<name>A0A8J8P3N9_HALGN</name>
<dbReference type="Proteomes" id="UP000785679">
    <property type="component" value="Unassembled WGS sequence"/>
</dbReference>
<proteinExistence type="predicted"/>
<comment type="caution">
    <text evidence="2">The sequence shown here is derived from an EMBL/GenBank/DDBJ whole genome shotgun (WGS) entry which is preliminary data.</text>
</comment>
<gene>
    <name evidence="2" type="ORF">FGO68_gene17211</name>
</gene>
<reference evidence="2" key="1">
    <citation type="submission" date="2019-06" db="EMBL/GenBank/DDBJ databases">
        <authorList>
            <person name="Zheng W."/>
        </authorList>
    </citation>
    <scope>NUCLEOTIDE SEQUENCE</scope>
    <source>
        <strain evidence="2">QDHG01</strain>
    </source>
</reference>
<keyword evidence="3" id="KW-1185">Reference proteome</keyword>
<dbReference type="AlphaFoldDB" id="A0A8J8P3N9"/>
<dbReference type="EMBL" id="RRYP01001022">
    <property type="protein sequence ID" value="TNV86517.1"/>
    <property type="molecule type" value="Genomic_DNA"/>
</dbReference>
<protein>
    <submittedName>
        <fullName evidence="2">Uncharacterized protein</fullName>
    </submittedName>
</protein>
<feature type="compositionally biased region" description="Low complexity" evidence="1">
    <location>
        <begin position="252"/>
        <end position="263"/>
    </location>
</feature>
<sequence>MFNLSPHQKKAMHHLFLTRKAASTLTSAFRYYKGIKEFKQKNAQNPLYKELIVKGISIAHVDQEVKRKGYLMQNNIHDFRDERIALKRLKVNDGHEQRKDLFFIKGEILDLQQKFLQLIHSDLTCQELIDSQTKLIKTLATDQRFIINSQLEFQRHFCAIEKALKPISQGLKPMKHKTIGIQRVSPPPNFMGTQSSQNPTDTISHHLPTGSLGATHPPANIDQGPTMANICSNYGGEQKFSKKDPGEVNYISSSRSDSLSSSSETGRQNADRSIQINTSAHISNQQRSSSTNQQQRNTTVNFGPLYEEVAVKFGKG</sequence>